<name>A0AAD6AAV7_9TELE</name>
<dbReference type="SMART" id="SM00409">
    <property type="entry name" value="IG"/>
    <property type="match status" value="1"/>
</dbReference>
<dbReference type="InterPro" id="IPR003599">
    <property type="entry name" value="Ig_sub"/>
</dbReference>
<dbReference type="PANTHER" id="PTHR23268:SF102">
    <property type="entry name" value="IMMUNOGLOBULIN V-SET DOMAIN-CONTAINING PROTEIN"/>
    <property type="match status" value="1"/>
</dbReference>
<keyword evidence="2" id="KW-0391">Immunity</keyword>
<comment type="caution">
    <text evidence="4">The sequence shown here is derived from an EMBL/GenBank/DDBJ whole genome shotgun (WGS) entry which is preliminary data.</text>
</comment>
<dbReference type="PROSITE" id="PS50835">
    <property type="entry name" value="IG_LIKE"/>
    <property type="match status" value="2"/>
</dbReference>
<feature type="domain" description="Ig-like" evidence="3">
    <location>
        <begin position="357"/>
        <end position="435"/>
    </location>
</feature>
<evidence type="ECO:0000313" key="5">
    <source>
        <dbReference type="Proteomes" id="UP001219934"/>
    </source>
</evidence>
<dbReference type="InterPro" id="IPR050413">
    <property type="entry name" value="TCR_beta_variable"/>
</dbReference>
<dbReference type="InterPro" id="IPR007110">
    <property type="entry name" value="Ig-like_dom"/>
</dbReference>
<evidence type="ECO:0000256" key="1">
    <source>
        <dbReference type="ARBA" id="ARBA00022729"/>
    </source>
</evidence>
<evidence type="ECO:0000259" key="3">
    <source>
        <dbReference type="PROSITE" id="PS50835"/>
    </source>
</evidence>
<sequence length="435" mass="49373">MRKRSVLVEPGRQRKTTVVVRRTETGATGVSLGVQVDQSPSAVIRKAGEDVQLFCTHGHTDYRVMLWYQQPPGDKALELIGYGYSQFTNDSVEQRFRKHFKLAGDLTERLSCFFTFNMKPSQCIVSIIIVFWVKGVSLSNDKVFQTPSELIKEPNGEATLSLEHQIQSYDTILWYQRSAGDTSLKLIAYMYYGTANVEPSFKSHFNVSGNGKKRVYLHILKLGHPEHSAEYFGAARQVSAVRFQQSPAQIVEESTEVQIKCSHDDSSLVLMLWYQQRKDSLSMTLIGYGYATGQNYEGQFEKEFELTREDTLKGALIIRSANLSHSAVYFCAANQAEGVEFEPSHPRIVNDKAREEIKCSHNDNNMYVMLWYQQTEKGLMNLIGYSINVGSDPIYEKEFEKRFEITREDIKKGALIIPRVSASDSAVYFCAASTQ</sequence>
<evidence type="ECO:0000313" key="4">
    <source>
        <dbReference type="EMBL" id="KAJ4921220.1"/>
    </source>
</evidence>
<dbReference type="PANTHER" id="PTHR23268">
    <property type="entry name" value="T-CELL RECEPTOR BETA CHAIN"/>
    <property type="match status" value="1"/>
</dbReference>
<dbReference type="SUPFAM" id="SSF48726">
    <property type="entry name" value="Immunoglobulin"/>
    <property type="match status" value="4"/>
</dbReference>
<dbReference type="EMBL" id="JAPTMU010000133">
    <property type="protein sequence ID" value="KAJ4921220.1"/>
    <property type="molecule type" value="Genomic_DNA"/>
</dbReference>
<dbReference type="GO" id="GO:0005886">
    <property type="term" value="C:plasma membrane"/>
    <property type="evidence" value="ECO:0007669"/>
    <property type="project" value="TreeGrafter"/>
</dbReference>
<dbReference type="InterPro" id="IPR013783">
    <property type="entry name" value="Ig-like_fold"/>
</dbReference>
<organism evidence="4 5">
    <name type="scientific">Pogonophryne albipinna</name>
    <dbReference type="NCBI Taxonomy" id="1090488"/>
    <lineage>
        <taxon>Eukaryota</taxon>
        <taxon>Metazoa</taxon>
        <taxon>Chordata</taxon>
        <taxon>Craniata</taxon>
        <taxon>Vertebrata</taxon>
        <taxon>Euteleostomi</taxon>
        <taxon>Actinopterygii</taxon>
        <taxon>Neopterygii</taxon>
        <taxon>Teleostei</taxon>
        <taxon>Neoteleostei</taxon>
        <taxon>Acanthomorphata</taxon>
        <taxon>Eupercaria</taxon>
        <taxon>Perciformes</taxon>
        <taxon>Notothenioidei</taxon>
        <taxon>Pogonophryne</taxon>
    </lineage>
</organism>
<dbReference type="Proteomes" id="UP001219934">
    <property type="component" value="Unassembled WGS sequence"/>
</dbReference>
<dbReference type="GO" id="GO:0002376">
    <property type="term" value="P:immune system process"/>
    <property type="evidence" value="ECO:0007669"/>
    <property type="project" value="UniProtKB-KW"/>
</dbReference>
<dbReference type="GO" id="GO:0007166">
    <property type="term" value="P:cell surface receptor signaling pathway"/>
    <property type="evidence" value="ECO:0007669"/>
    <property type="project" value="TreeGrafter"/>
</dbReference>
<protein>
    <recommendedName>
        <fullName evidence="3">Ig-like domain-containing protein</fullName>
    </recommendedName>
</protein>
<reference evidence="4" key="1">
    <citation type="submission" date="2022-11" db="EMBL/GenBank/DDBJ databases">
        <title>Chromosome-level genome of Pogonophryne albipinna.</title>
        <authorList>
            <person name="Jo E."/>
        </authorList>
    </citation>
    <scope>NUCLEOTIDE SEQUENCE</scope>
    <source>
        <strain evidence="4">SGF0006</strain>
        <tissue evidence="4">Muscle</tissue>
    </source>
</reference>
<evidence type="ECO:0000256" key="2">
    <source>
        <dbReference type="ARBA" id="ARBA00022859"/>
    </source>
</evidence>
<dbReference type="AlphaFoldDB" id="A0AAD6AAV7"/>
<dbReference type="Pfam" id="PF07686">
    <property type="entry name" value="V-set"/>
    <property type="match status" value="2"/>
</dbReference>
<keyword evidence="1" id="KW-0732">Signal</keyword>
<dbReference type="Gene3D" id="2.60.40.10">
    <property type="entry name" value="Immunoglobulins"/>
    <property type="match status" value="4"/>
</dbReference>
<gene>
    <name evidence="4" type="ORF">JOQ06_021908</name>
</gene>
<keyword evidence="5" id="KW-1185">Reference proteome</keyword>
<dbReference type="SMART" id="SM00406">
    <property type="entry name" value="IGv"/>
    <property type="match status" value="3"/>
</dbReference>
<accession>A0AAD6AAV7</accession>
<dbReference type="InterPro" id="IPR013106">
    <property type="entry name" value="Ig_V-set"/>
</dbReference>
<dbReference type="InterPro" id="IPR036179">
    <property type="entry name" value="Ig-like_dom_sf"/>
</dbReference>
<proteinExistence type="predicted"/>
<feature type="domain" description="Ig-like" evidence="3">
    <location>
        <begin position="225"/>
        <end position="342"/>
    </location>
</feature>